<feature type="region of interest" description="Disordered" evidence="1">
    <location>
        <begin position="1"/>
        <end position="32"/>
    </location>
</feature>
<name>A0AAD1W3F0_PELCU</name>
<feature type="compositionally biased region" description="Basic and acidic residues" evidence="1">
    <location>
        <begin position="145"/>
        <end position="157"/>
    </location>
</feature>
<keyword evidence="3" id="KW-1185">Reference proteome</keyword>
<dbReference type="AlphaFoldDB" id="A0AAD1W3F0"/>
<evidence type="ECO:0000256" key="1">
    <source>
        <dbReference type="SAM" id="MobiDB-lite"/>
    </source>
</evidence>
<feature type="compositionally biased region" description="Basic residues" evidence="1">
    <location>
        <begin position="168"/>
        <end position="177"/>
    </location>
</feature>
<protein>
    <submittedName>
        <fullName evidence="2">Uncharacterized protein</fullName>
    </submittedName>
</protein>
<accession>A0AAD1W3F0</accession>
<feature type="compositionally biased region" description="Polar residues" evidence="1">
    <location>
        <begin position="187"/>
        <end position="196"/>
    </location>
</feature>
<reference evidence="2" key="1">
    <citation type="submission" date="2022-03" db="EMBL/GenBank/DDBJ databases">
        <authorList>
            <person name="Alioto T."/>
            <person name="Alioto T."/>
            <person name="Gomez Garrido J."/>
        </authorList>
    </citation>
    <scope>NUCLEOTIDE SEQUENCE</scope>
</reference>
<evidence type="ECO:0000313" key="2">
    <source>
        <dbReference type="EMBL" id="CAH2283107.1"/>
    </source>
</evidence>
<organism evidence="2 3">
    <name type="scientific">Pelobates cultripes</name>
    <name type="common">Western spadefoot toad</name>
    <dbReference type="NCBI Taxonomy" id="61616"/>
    <lineage>
        <taxon>Eukaryota</taxon>
        <taxon>Metazoa</taxon>
        <taxon>Chordata</taxon>
        <taxon>Craniata</taxon>
        <taxon>Vertebrata</taxon>
        <taxon>Euteleostomi</taxon>
        <taxon>Amphibia</taxon>
        <taxon>Batrachia</taxon>
        <taxon>Anura</taxon>
        <taxon>Pelobatoidea</taxon>
        <taxon>Pelobatidae</taxon>
        <taxon>Pelobates</taxon>
    </lineage>
</organism>
<dbReference type="Proteomes" id="UP001295444">
    <property type="component" value="Chromosome 04"/>
</dbReference>
<evidence type="ECO:0000313" key="3">
    <source>
        <dbReference type="Proteomes" id="UP001295444"/>
    </source>
</evidence>
<proteinExistence type="predicted"/>
<feature type="compositionally biased region" description="Polar residues" evidence="1">
    <location>
        <begin position="210"/>
        <end position="221"/>
    </location>
</feature>
<sequence length="292" mass="32274">MIPLKRRNEKFMPDERRRPTRQVGATTEGLDAQRSLFPPSGLLGVILALQHKASTHLWDTDQSHAALTAPQGLAKMADGRAINLQQQNDEVWATAFKAKFDEICQRFWDRIEAGCPRPAPVPASRAMSQCTPLKPQTGHPNKALPPRERAQDTETRRTKQRPGITRTKWPRKGRAKASQKLAGGSYRPSTTKQGPNRPQPAGHHHWTKRPPTSSAQCTASPAGTGLKGRDTQPPDTHLAKNNSLPQPGPEKPQQTSTCRYGAHLLQPMPQTALGGTDTPPEYMWFLPRAGVR</sequence>
<feature type="region of interest" description="Disordered" evidence="1">
    <location>
        <begin position="119"/>
        <end position="260"/>
    </location>
</feature>
<dbReference type="EMBL" id="OW240915">
    <property type="protein sequence ID" value="CAH2283107.1"/>
    <property type="molecule type" value="Genomic_DNA"/>
</dbReference>
<gene>
    <name evidence="2" type="ORF">PECUL_23A013198</name>
</gene>